<dbReference type="EMBL" id="JAXCLX010000001">
    <property type="protein sequence ID" value="MDY0871756.1"/>
    <property type="molecule type" value="Genomic_DNA"/>
</dbReference>
<keyword evidence="3" id="KW-1185">Reference proteome</keyword>
<protein>
    <recommendedName>
        <fullName evidence="4">PH domain-containing protein</fullName>
    </recommendedName>
</protein>
<feature type="transmembrane region" description="Helical" evidence="1">
    <location>
        <begin position="38"/>
        <end position="57"/>
    </location>
</feature>
<sequence length="164" mass="17750">MLEFRYPLSALVKDYLLGVLGLAASVQILSATEMGTGIFWFFCGLAAFFVIVTGNAANRHVTRITVGEDGIRSGPWMSRFIAWQDLKGLSLRFYAVRSVLGRNKGGWMTLKLKSGNGSTISVDSDLPHFQSLVTKAALVAKQNGVLVDAYTAHNLLSLGIEVPA</sequence>
<keyword evidence="1" id="KW-0472">Membrane</keyword>
<dbReference type="RefSeq" id="WP_320500181.1">
    <property type="nucleotide sequence ID" value="NZ_JAXCLX010000001.1"/>
</dbReference>
<evidence type="ECO:0008006" key="4">
    <source>
        <dbReference type="Google" id="ProtNLM"/>
    </source>
</evidence>
<feature type="transmembrane region" description="Helical" evidence="1">
    <location>
        <begin position="12"/>
        <end position="32"/>
    </location>
</feature>
<dbReference type="Proteomes" id="UP001271769">
    <property type="component" value="Unassembled WGS sequence"/>
</dbReference>
<proteinExistence type="predicted"/>
<keyword evidence="1" id="KW-0812">Transmembrane</keyword>
<keyword evidence="1" id="KW-1133">Transmembrane helix</keyword>
<reference evidence="2 3" key="1">
    <citation type="journal article" date="2013" name="Antonie Van Leeuwenhoek">
        <title>Dongia rigui sp. nov., isolated from freshwater of a large wetland in Korea.</title>
        <authorList>
            <person name="Baik K.S."/>
            <person name="Hwang Y.M."/>
            <person name="Choi J.S."/>
            <person name="Kwon J."/>
            <person name="Seong C.N."/>
        </authorList>
    </citation>
    <scope>NUCLEOTIDE SEQUENCE [LARGE SCALE GENOMIC DNA]</scope>
    <source>
        <strain evidence="2 3">04SU4-P</strain>
    </source>
</reference>
<accession>A0ABU5DYW9</accession>
<evidence type="ECO:0000256" key="1">
    <source>
        <dbReference type="SAM" id="Phobius"/>
    </source>
</evidence>
<evidence type="ECO:0000313" key="3">
    <source>
        <dbReference type="Proteomes" id="UP001271769"/>
    </source>
</evidence>
<comment type="caution">
    <text evidence="2">The sequence shown here is derived from an EMBL/GenBank/DDBJ whole genome shotgun (WGS) entry which is preliminary data.</text>
</comment>
<evidence type="ECO:0000313" key="2">
    <source>
        <dbReference type="EMBL" id="MDY0871756.1"/>
    </source>
</evidence>
<gene>
    <name evidence="2" type="ORF">SMD31_07475</name>
</gene>
<organism evidence="2 3">
    <name type="scientific">Dongia rigui</name>
    <dbReference type="NCBI Taxonomy" id="940149"/>
    <lineage>
        <taxon>Bacteria</taxon>
        <taxon>Pseudomonadati</taxon>
        <taxon>Pseudomonadota</taxon>
        <taxon>Alphaproteobacteria</taxon>
        <taxon>Rhodospirillales</taxon>
        <taxon>Dongiaceae</taxon>
        <taxon>Dongia</taxon>
    </lineage>
</organism>
<name>A0ABU5DYW9_9PROT</name>